<dbReference type="GO" id="GO:0003677">
    <property type="term" value="F:DNA binding"/>
    <property type="evidence" value="ECO:0007669"/>
    <property type="project" value="UniProtKB-UniRule"/>
</dbReference>
<dbReference type="AlphaFoldDB" id="A0A0M0G5U9"/>
<keyword evidence="2" id="KW-0238">DNA-binding</keyword>
<dbReference type="Gene3D" id="1.10.357.10">
    <property type="entry name" value="Tetracycline Repressor, domain 2"/>
    <property type="match status" value="1"/>
</dbReference>
<dbReference type="PROSITE" id="PS50977">
    <property type="entry name" value="HTH_TETR_2"/>
    <property type="match status" value="1"/>
</dbReference>
<dbReference type="Proteomes" id="UP000037405">
    <property type="component" value="Unassembled WGS sequence"/>
</dbReference>
<reference evidence="5" key="1">
    <citation type="submission" date="2015-07" db="EMBL/GenBank/DDBJ databases">
        <title>Fjat-14235 jcm11544.</title>
        <authorList>
            <person name="Liu B."/>
            <person name="Wang J."/>
            <person name="Zhu Y."/>
            <person name="Liu G."/>
            <person name="Chen Q."/>
            <person name="Chen Z."/>
            <person name="Lan J."/>
            <person name="Che J."/>
            <person name="Ge C."/>
            <person name="Shi H."/>
            <person name="Pan Z."/>
            <person name="Liu X."/>
        </authorList>
    </citation>
    <scope>NUCLEOTIDE SEQUENCE [LARGE SCALE GENOMIC DNA]</scope>
    <source>
        <strain evidence="5">JCM 11544</strain>
    </source>
</reference>
<dbReference type="PANTHER" id="PTHR47506:SF1">
    <property type="entry name" value="HTH-TYPE TRANSCRIPTIONAL REGULATOR YJDC"/>
    <property type="match status" value="1"/>
</dbReference>
<sequence length="193" mass="22288">MKSNELKAIALEQFALHGYQGASLSAIADKAGIKKQSIYSHFKSKEDLFIRAFEDSVQHELDFIEMDLVGSDTSIRNMLNQFPANYLARYREDSNMKFFLRTSFFPPVELEEPIKEGTEKYISGLESLFVQLFEKYGQLHGEMTPEKASVAYLTILDGLLVELMYGRTDRLEKRLDHSLEVFWKGVSERECHE</sequence>
<dbReference type="InterPro" id="IPR001647">
    <property type="entry name" value="HTH_TetR"/>
</dbReference>
<gene>
    <name evidence="4" type="ORF">AF331_12995</name>
</gene>
<keyword evidence="3" id="KW-0804">Transcription</keyword>
<dbReference type="Pfam" id="PF00440">
    <property type="entry name" value="TetR_N"/>
    <property type="match status" value="1"/>
</dbReference>
<name>A0A0M0G5U9_9BACI</name>
<evidence type="ECO:0000256" key="3">
    <source>
        <dbReference type="ARBA" id="ARBA00023163"/>
    </source>
</evidence>
<dbReference type="PANTHER" id="PTHR47506">
    <property type="entry name" value="TRANSCRIPTIONAL REGULATORY PROTEIN"/>
    <property type="match status" value="1"/>
</dbReference>
<accession>A0A0M0G5U9</accession>
<comment type="caution">
    <text evidence="4">The sequence shown here is derived from an EMBL/GenBank/DDBJ whole genome shotgun (WGS) entry which is preliminary data.</text>
</comment>
<dbReference type="EMBL" id="LGUE01000004">
    <property type="protein sequence ID" value="KON84912.1"/>
    <property type="molecule type" value="Genomic_DNA"/>
</dbReference>
<dbReference type="Gene3D" id="1.10.10.60">
    <property type="entry name" value="Homeodomain-like"/>
    <property type="match status" value="1"/>
</dbReference>
<protein>
    <submittedName>
        <fullName evidence="4">Uncharacterized protein</fullName>
    </submittedName>
</protein>
<dbReference type="RefSeq" id="WP_053428517.1">
    <property type="nucleotide sequence ID" value="NZ_JAVIVT010000002.1"/>
</dbReference>
<keyword evidence="5" id="KW-1185">Reference proteome</keyword>
<proteinExistence type="predicted"/>
<dbReference type="InterPro" id="IPR009057">
    <property type="entry name" value="Homeodomain-like_sf"/>
</dbReference>
<evidence type="ECO:0000256" key="2">
    <source>
        <dbReference type="ARBA" id="ARBA00023125"/>
    </source>
</evidence>
<evidence type="ECO:0000313" key="4">
    <source>
        <dbReference type="EMBL" id="KON84912.1"/>
    </source>
</evidence>
<dbReference type="SUPFAM" id="SSF46689">
    <property type="entry name" value="Homeodomain-like"/>
    <property type="match status" value="1"/>
</dbReference>
<evidence type="ECO:0000313" key="5">
    <source>
        <dbReference type="Proteomes" id="UP000037405"/>
    </source>
</evidence>
<dbReference type="PATRIC" id="fig|189381.12.peg.2643"/>
<organism evidence="4 5">
    <name type="scientific">Rossellomorea marisflavi</name>
    <dbReference type="NCBI Taxonomy" id="189381"/>
    <lineage>
        <taxon>Bacteria</taxon>
        <taxon>Bacillati</taxon>
        <taxon>Bacillota</taxon>
        <taxon>Bacilli</taxon>
        <taxon>Bacillales</taxon>
        <taxon>Bacillaceae</taxon>
        <taxon>Rossellomorea</taxon>
    </lineage>
</organism>
<keyword evidence="1" id="KW-0805">Transcription regulation</keyword>
<evidence type="ECO:0000256" key="1">
    <source>
        <dbReference type="ARBA" id="ARBA00023015"/>
    </source>
</evidence>
<dbReference type="PRINTS" id="PR00455">
    <property type="entry name" value="HTHTETR"/>
</dbReference>
<dbReference type="OrthoDB" id="509229at2"/>